<dbReference type="InterPro" id="IPR023162">
    <property type="entry name" value="Apc36109-like_dom_sf"/>
</dbReference>
<dbReference type="AlphaFoldDB" id="A0A6J5FU37"/>
<evidence type="ECO:0000313" key="2">
    <source>
        <dbReference type="Proteomes" id="UP000494252"/>
    </source>
</evidence>
<name>A0A6J5FU37_9BURK</name>
<dbReference type="EMBL" id="CADIKI010000004">
    <property type="protein sequence ID" value="CAB3784934.1"/>
    <property type="molecule type" value="Genomic_DNA"/>
</dbReference>
<gene>
    <name evidence="1" type="ORF">LMG27177_01715</name>
</gene>
<reference evidence="1 2" key="1">
    <citation type="submission" date="2020-04" db="EMBL/GenBank/DDBJ databases">
        <authorList>
            <person name="De Canck E."/>
        </authorList>
    </citation>
    <scope>NUCLEOTIDE SEQUENCE [LARGE SCALE GENOMIC DNA]</scope>
    <source>
        <strain evidence="1 2">LMG 27177</strain>
    </source>
</reference>
<dbReference type="Proteomes" id="UP000494252">
    <property type="component" value="Unassembled WGS sequence"/>
</dbReference>
<dbReference type="RefSeq" id="WP_175158982.1">
    <property type="nucleotide sequence ID" value="NZ_CADIKI010000004.1"/>
</dbReference>
<evidence type="ECO:0008006" key="3">
    <source>
        <dbReference type="Google" id="ProtNLM"/>
    </source>
</evidence>
<dbReference type="Gene3D" id="1.10.340.20">
    <property type="entry name" value="Apc36109-like domain"/>
    <property type="match status" value="1"/>
</dbReference>
<keyword evidence="2" id="KW-1185">Reference proteome</keyword>
<accession>A0A6J5FU37</accession>
<proteinExistence type="predicted"/>
<evidence type="ECO:0000313" key="1">
    <source>
        <dbReference type="EMBL" id="CAB3784934.1"/>
    </source>
</evidence>
<organism evidence="1 2">
    <name type="scientific">Paraburkholderia fynbosensis</name>
    <dbReference type="NCBI Taxonomy" id="1200993"/>
    <lineage>
        <taxon>Bacteria</taxon>
        <taxon>Pseudomonadati</taxon>
        <taxon>Pseudomonadota</taxon>
        <taxon>Betaproteobacteria</taxon>
        <taxon>Burkholderiales</taxon>
        <taxon>Burkholderiaceae</taxon>
        <taxon>Paraburkholderia</taxon>
    </lineage>
</organism>
<protein>
    <recommendedName>
        <fullName evidence="3">DUF1871 domain-containing protein</fullName>
    </recommendedName>
</protein>
<sequence length="91" mass="10575">MKRAFIGLDLEVKKVLLKEWDPIGVGASPEADDEYNSYVQGISRMLREEKTVDELYSYLRWIEVEHIGLDGDELHTRTVAHRLMNLDKATR</sequence>